<dbReference type="EC" id="2.8.2.-" evidence="3"/>
<dbReference type="Gene3D" id="3.40.50.300">
    <property type="entry name" value="P-loop containing nucleotide triphosphate hydrolases"/>
    <property type="match status" value="2"/>
</dbReference>
<dbReference type="PANTHER" id="PTHR11783">
    <property type="entry name" value="SULFOTRANSFERASE SULT"/>
    <property type="match status" value="1"/>
</dbReference>
<name>A0AAD7RHV2_9TELE</name>
<keyword evidence="6" id="KW-1185">Reference proteome</keyword>
<proteinExistence type="inferred from homology"/>
<dbReference type="Pfam" id="PF00685">
    <property type="entry name" value="Sulfotransfer_1"/>
    <property type="match status" value="2"/>
</dbReference>
<evidence type="ECO:0000256" key="3">
    <source>
        <dbReference type="RuleBase" id="RU361155"/>
    </source>
</evidence>
<feature type="domain" description="Sulfotransferase" evidence="4">
    <location>
        <begin position="11"/>
        <end position="123"/>
    </location>
</feature>
<dbReference type="InterPro" id="IPR027417">
    <property type="entry name" value="P-loop_NTPase"/>
</dbReference>
<dbReference type="EMBL" id="JAINUG010000271">
    <property type="protein sequence ID" value="KAJ8384474.1"/>
    <property type="molecule type" value="Genomic_DNA"/>
</dbReference>
<organism evidence="5 6">
    <name type="scientific">Aldrovandia affinis</name>
    <dbReference type="NCBI Taxonomy" id="143900"/>
    <lineage>
        <taxon>Eukaryota</taxon>
        <taxon>Metazoa</taxon>
        <taxon>Chordata</taxon>
        <taxon>Craniata</taxon>
        <taxon>Vertebrata</taxon>
        <taxon>Euteleostomi</taxon>
        <taxon>Actinopterygii</taxon>
        <taxon>Neopterygii</taxon>
        <taxon>Teleostei</taxon>
        <taxon>Notacanthiformes</taxon>
        <taxon>Halosauridae</taxon>
        <taxon>Aldrovandia</taxon>
    </lineage>
</organism>
<dbReference type="AlphaFoldDB" id="A0AAD7RHV2"/>
<dbReference type="InterPro" id="IPR000863">
    <property type="entry name" value="Sulfotransferase_dom"/>
</dbReference>
<comment type="caution">
    <text evidence="5">The sequence shown here is derived from an EMBL/GenBank/DDBJ whole genome shotgun (WGS) entry which is preliminary data.</text>
</comment>
<evidence type="ECO:0000313" key="6">
    <source>
        <dbReference type="Proteomes" id="UP001221898"/>
    </source>
</evidence>
<keyword evidence="2 3" id="KW-0808">Transferase</keyword>
<dbReference type="SUPFAM" id="SSF52540">
    <property type="entry name" value="P-loop containing nucleoside triphosphate hydrolases"/>
    <property type="match status" value="1"/>
</dbReference>
<evidence type="ECO:0000256" key="2">
    <source>
        <dbReference type="ARBA" id="ARBA00022679"/>
    </source>
</evidence>
<dbReference type="Proteomes" id="UP001221898">
    <property type="component" value="Unassembled WGS sequence"/>
</dbReference>
<evidence type="ECO:0000259" key="4">
    <source>
        <dbReference type="Pfam" id="PF00685"/>
    </source>
</evidence>
<protein>
    <recommendedName>
        <fullName evidence="3">Sulfotransferase</fullName>
        <ecNumber evidence="3">2.8.2.-</ecNumber>
    </recommendedName>
</protein>
<sequence>MVMINDYCLYSGTNWMQEIVSLVLNGGDLTPVQTIPNWARVPWLETIQPTVPLDARTSPRAMATHLPYHCMSPSFFTSKAKVIYVTRNPKDVTVSFYKFQQQASFIDDPGTFDQFLDFHLAGTSKGDLKVVLCQIAQFLGRELSQEVLEKVADHCQFSNMKKSAIANPALQHPCMEDLKTLFFRKGIAGDWRNHFSPEQEARFTAVIKEEMKGTHYNFPWDNE</sequence>
<evidence type="ECO:0000256" key="1">
    <source>
        <dbReference type="ARBA" id="ARBA00005771"/>
    </source>
</evidence>
<accession>A0AAD7RHV2</accession>
<reference evidence="5" key="1">
    <citation type="journal article" date="2023" name="Science">
        <title>Genome structures resolve the early diversification of teleost fishes.</title>
        <authorList>
            <person name="Parey E."/>
            <person name="Louis A."/>
            <person name="Montfort J."/>
            <person name="Bouchez O."/>
            <person name="Roques C."/>
            <person name="Iampietro C."/>
            <person name="Lluch J."/>
            <person name="Castinel A."/>
            <person name="Donnadieu C."/>
            <person name="Desvignes T."/>
            <person name="Floi Bucao C."/>
            <person name="Jouanno E."/>
            <person name="Wen M."/>
            <person name="Mejri S."/>
            <person name="Dirks R."/>
            <person name="Jansen H."/>
            <person name="Henkel C."/>
            <person name="Chen W.J."/>
            <person name="Zahm M."/>
            <person name="Cabau C."/>
            <person name="Klopp C."/>
            <person name="Thompson A.W."/>
            <person name="Robinson-Rechavi M."/>
            <person name="Braasch I."/>
            <person name="Lecointre G."/>
            <person name="Bobe J."/>
            <person name="Postlethwait J.H."/>
            <person name="Berthelot C."/>
            <person name="Roest Crollius H."/>
            <person name="Guiguen Y."/>
        </authorList>
    </citation>
    <scope>NUCLEOTIDE SEQUENCE</scope>
    <source>
        <strain evidence="5">NC1722</strain>
    </source>
</reference>
<gene>
    <name evidence="5" type="ORF">AAFF_G00204950</name>
</gene>
<comment type="similarity">
    <text evidence="1 3">Belongs to the sulfotransferase 1 family.</text>
</comment>
<dbReference type="GO" id="GO:0008146">
    <property type="term" value="F:sulfotransferase activity"/>
    <property type="evidence" value="ECO:0007669"/>
    <property type="project" value="InterPro"/>
</dbReference>
<evidence type="ECO:0000313" key="5">
    <source>
        <dbReference type="EMBL" id="KAJ8384474.1"/>
    </source>
</evidence>
<feature type="domain" description="Sulfotransferase" evidence="4">
    <location>
        <begin position="126"/>
        <end position="214"/>
    </location>
</feature>